<keyword evidence="1" id="KW-0812">Transmembrane</keyword>
<evidence type="ECO:0000313" key="3">
    <source>
        <dbReference type="Proteomes" id="UP000298200"/>
    </source>
</evidence>
<reference evidence="3" key="1">
    <citation type="journal article" date="2019" name="PLoS Negl. Trop. Dis.">
        <title>Revisiting the worldwide diversity of Leptospira species in the environment.</title>
        <authorList>
            <person name="Vincent A.T."/>
            <person name="Schiettekatte O."/>
            <person name="Bourhy P."/>
            <person name="Veyrier F.J."/>
            <person name="Picardeau M."/>
        </authorList>
    </citation>
    <scope>NUCLEOTIDE SEQUENCE [LARGE SCALE GENOMIC DNA]</scope>
    <source>
        <strain evidence="3">201800272</strain>
    </source>
</reference>
<dbReference type="GO" id="GO:0032259">
    <property type="term" value="P:methylation"/>
    <property type="evidence" value="ECO:0007669"/>
    <property type="project" value="UniProtKB-KW"/>
</dbReference>
<evidence type="ECO:0000256" key="1">
    <source>
        <dbReference type="SAM" id="Phobius"/>
    </source>
</evidence>
<organism evidence="2 3">
    <name type="scientific">Leptospira yanagawae</name>
    <dbReference type="NCBI Taxonomy" id="293069"/>
    <lineage>
        <taxon>Bacteria</taxon>
        <taxon>Pseudomonadati</taxon>
        <taxon>Spirochaetota</taxon>
        <taxon>Spirochaetia</taxon>
        <taxon>Leptospirales</taxon>
        <taxon>Leptospiraceae</taxon>
        <taxon>Leptospira</taxon>
    </lineage>
</organism>
<evidence type="ECO:0000313" key="2">
    <source>
        <dbReference type="EMBL" id="TGL16510.1"/>
    </source>
</evidence>
<dbReference type="GO" id="GO:0008168">
    <property type="term" value="F:methyltransferase activity"/>
    <property type="evidence" value="ECO:0007669"/>
    <property type="project" value="UniProtKB-KW"/>
</dbReference>
<dbReference type="SUPFAM" id="SSF53335">
    <property type="entry name" value="S-adenosyl-L-methionine-dependent methyltransferases"/>
    <property type="match status" value="1"/>
</dbReference>
<keyword evidence="1" id="KW-0472">Membrane</keyword>
<keyword evidence="3" id="KW-1185">Reference proteome</keyword>
<keyword evidence="2" id="KW-0489">Methyltransferase</keyword>
<gene>
    <name evidence="2" type="ORF">EHQ46_18485</name>
</gene>
<protein>
    <submittedName>
        <fullName evidence="2">Class I SAM-dependent methyltransferase</fullName>
    </submittedName>
</protein>
<feature type="transmembrane region" description="Helical" evidence="1">
    <location>
        <begin position="190"/>
        <end position="213"/>
    </location>
</feature>
<keyword evidence="2" id="KW-0808">Transferase</keyword>
<dbReference type="EMBL" id="RQFU01000028">
    <property type="protein sequence ID" value="TGL16510.1"/>
    <property type="molecule type" value="Genomic_DNA"/>
</dbReference>
<keyword evidence="1" id="KW-1133">Transmembrane helix</keyword>
<dbReference type="InterPro" id="IPR029063">
    <property type="entry name" value="SAM-dependent_MTases_sf"/>
</dbReference>
<dbReference type="CDD" id="cd02440">
    <property type="entry name" value="AdoMet_MTases"/>
    <property type="match status" value="1"/>
</dbReference>
<dbReference type="Pfam" id="PF13489">
    <property type="entry name" value="Methyltransf_23"/>
    <property type="match status" value="1"/>
</dbReference>
<sequence>MNPAFLPNVRYVFRNPFYITRRALYKAISIFSKQFSGGQLLDIGCGTKPYQPLFTVQNYVGMDYEKGGTNNNPDADFFYDGKIFPFKNKSFEFALATEVLEHVFEPDSFLSEIHRVLKEDGLLLLTVPFSWDEHEQPYDYGRYTSFGLKYLLEKNGFQVLEQIKTGDFVLTVFQLFATYCYYNLSKNWFIYKLSLIFFFGPFQLLGILLSFLLPKNMNLYLDNVVLAQKK</sequence>
<dbReference type="Proteomes" id="UP000298200">
    <property type="component" value="Unassembled WGS sequence"/>
</dbReference>
<comment type="caution">
    <text evidence="2">The sequence shown here is derived from an EMBL/GenBank/DDBJ whole genome shotgun (WGS) entry which is preliminary data.</text>
</comment>
<dbReference type="Gene3D" id="3.40.50.150">
    <property type="entry name" value="Vaccinia Virus protein VP39"/>
    <property type="match status" value="1"/>
</dbReference>
<name>A0ABY2LZV8_9LEPT</name>
<proteinExistence type="predicted"/>
<accession>A0ABY2LZV8</accession>